<evidence type="ECO:0000313" key="2">
    <source>
        <dbReference type="Proteomes" id="UP000789759"/>
    </source>
</evidence>
<organism evidence="1 2">
    <name type="scientific">Cetraspora pellucida</name>
    <dbReference type="NCBI Taxonomy" id="1433469"/>
    <lineage>
        <taxon>Eukaryota</taxon>
        <taxon>Fungi</taxon>
        <taxon>Fungi incertae sedis</taxon>
        <taxon>Mucoromycota</taxon>
        <taxon>Glomeromycotina</taxon>
        <taxon>Glomeromycetes</taxon>
        <taxon>Diversisporales</taxon>
        <taxon>Gigasporaceae</taxon>
        <taxon>Cetraspora</taxon>
    </lineage>
</organism>
<dbReference type="AlphaFoldDB" id="A0A9N9PH67"/>
<protein>
    <submittedName>
        <fullName evidence="1">12025_t:CDS:1</fullName>
    </submittedName>
</protein>
<name>A0A9N9PH67_9GLOM</name>
<dbReference type="EMBL" id="CAJVQA010048515">
    <property type="protein sequence ID" value="CAG8819890.1"/>
    <property type="molecule type" value="Genomic_DNA"/>
</dbReference>
<gene>
    <name evidence="1" type="ORF">CPELLU_LOCUS19592</name>
</gene>
<sequence>VSNGKNNMLCLFNSSKIAIETENISAANCAQSGNRNQKEGGHDDILYSSI</sequence>
<proteinExistence type="predicted"/>
<keyword evidence="2" id="KW-1185">Reference proteome</keyword>
<dbReference type="Proteomes" id="UP000789759">
    <property type="component" value="Unassembled WGS sequence"/>
</dbReference>
<reference evidence="1" key="1">
    <citation type="submission" date="2021-06" db="EMBL/GenBank/DDBJ databases">
        <authorList>
            <person name="Kallberg Y."/>
            <person name="Tangrot J."/>
            <person name="Rosling A."/>
        </authorList>
    </citation>
    <scope>NUCLEOTIDE SEQUENCE</scope>
    <source>
        <strain evidence="1">FL966</strain>
    </source>
</reference>
<evidence type="ECO:0000313" key="1">
    <source>
        <dbReference type="EMBL" id="CAG8819890.1"/>
    </source>
</evidence>
<accession>A0A9N9PH67</accession>
<feature type="non-terminal residue" evidence="1">
    <location>
        <position position="1"/>
    </location>
</feature>
<comment type="caution">
    <text evidence="1">The sequence shown here is derived from an EMBL/GenBank/DDBJ whole genome shotgun (WGS) entry which is preliminary data.</text>
</comment>